<comment type="similarity">
    <text evidence="5">Belongs to the metallo-dependent hydrolases superfamily. Phosphotriesterase family.</text>
</comment>
<organism evidence="6 7">
    <name type="scientific">Trebonia kvetii</name>
    <dbReference type="NCBI Taxonomy" id="2480626"/>
    <lineage>
        <taxon>Bacteria</taxon>
        <taxon>Bacillati</taxon>
        <taxon>Actinomycetota</taxon>
        <taxon>Actinomycetes</taxon>
        <taxon>Streptosporangiales</taxon>
        <taxon>Treboniaceae</taxon>
        <taxon>Trebonia</taxon>
    </lineage>
</organism>
<evidence type="ECO:0000256" key="3">
    <source>
        <dbReference type="PIRSR" id="PIRSR601559-50"/>
    </source>
</evidence>
<proteinExistence type="inferred from homology"/>
<dbReference type="InterPro" id="IPR001559">
    <property type="entry name" value="Phosphotriesterase"/>
</dbReference>
<dbReference type="InterPro" id="IPR032466">
    <property type="entry name" value="Metal_Hydrolase"/>
</dbReference>
<dbReference type="GO" id="GO:0008270">
    <property type="term" value="F:zinc ion binding"/>
    <property type="evidence" value="ECO:0007669"/>
    <property type="project" value="InterPro"/>
</dbReference>
<dbReference type="PANTHER" id="PTHR10819">
    <property type="entry name" value="PHOSPHOTRIESTERASE-RELATED"/>
    <property type="match status" value="1"/>
</dbReference>
<feature type="binding site" evidence="4">
    <location>
        <position position="25"/>
    </location>
    <ligand>
        <name>Zn(2+)</name>
        <dbReference type="ChEBI" id="CHEBI:29105"/>
        <label>1</label>
    </ligand>
</feature>
<dbReference type="PANTHER" id="PTHR10819:SF3">
    <property type="entry name" value="PHOSPHOTRIESTERASE-RELATED PROTEIN"/>
    <property type="match status" value="1"/>
</dbReference>
<dbReference type="Pfam" id="PF02126">
    <property type="entry name" value="PTE"/>
    <property type="match status" value="1"/>
</dbReference>
<dbReference type="PROSITE" id="PS51347">
    <property type="entry name" value="PHOSPHOTRIESTERASE_2"/>
    <property type="match status" value="1"/>
</dbReference>
<evidence type="ECO:0000313" key="6">
    <source>
        <dbReference type="EMBL" id="TVZ00330.1"/>
    </source>
</evidence>
<evidence type="ECO:0000256" key="1">
    <source>
        <dbReference type="ARBA" id="ARBA00022723"/>
    </source>
</evidence>
<reference evidence="6 7" key="1">
    <citation type="submission" date="2018-11" db="EMBL/GenBank/DDBJ databases">
        <title>Trebonia kvetii gen.nov., sp.nov., a novel acidophilic actinobacterium, and proposal of the new actinobacterial family Treboniaceae fam. nov.</title>
        <authorList>
            <person name="Rapoport D."/>
            <person name="Sagova-Mareckova M."/>
            <person name="Sedlacek I."/>
            <person name="Provaznik J."/>
            <person name="Kralova S."/>
            <person name="Pavlinic D."/>
            <person name="Benes V."/>
            <person name="Kopecky J."/>
        </authorList>
    </citation>
    <scope>NUCLEOTIDE SEQUENCE [LARGE SCALE GENOMIC DNA]</scope>
    <source>
        <strain evidence="6 7">15Tr583</strain>
    </source>
</reference>
<sequence length="319" mass="34852">MAQSSPVQTARGPVEAAGLGRVLMHEHVFVLTADVQSNYPSEWGDEDERVADAVRRLRELPSAGISTIVDVTVIGQGRNIARIKRIAEQVPELNIVVATGIYTFDAVPMFFWQRARETMTEFFVRDITEGVTDTGIKAGMLKCAVDEKGLTEGVERVLRAVARAHVATGGTPITIHTHAAGKHGPAIVAVLKAEGVDLSRVVLGHSGDAVRDPDYLAAMADTGLTLGMDRFGIDHFATFTERSDLVVEMCRRGYAHRMVLAHDTCCYIDWFGPGRLDDLKDWHYLHVSQDVLPYLREHDVAGADIDAMLVANPARILAG</sequence>
<dbReference type="AlphaFoldDB" id="A0A6P2BMY2"/>
<dbReference type="Proteomes" id="UP000460272">
    <property type="component" value="Unassembled WGS sequence"/>
</dbReference>
<name>A0A6P2BMY2_9ACTN</name>
<feature type="binding site" evidence="4">
    <location>
        <position position="27"/>
    </location>
    <ligand>
        <name>Zn(2+)</name>
        <dbReference type="ChEBI" id="CHEBI:29105"/>
        <label>1</label>
    </ligand>
</feature>
<dbReference type="EMBL" id="RPFW01000009">
    <property type="protein sequence ID" value="TVZ00330.1"/>
    <property type="molecule type" value="Genomic_DNA"/>
</dbReference>
<accession>A0A6P2BMY2</accession>
<feature type="binding site" evidence="4">
    <location>
        <position position="176"/>
    </location>
    <ligand>
        <name>Zn(2+)</name>
        <dbReference type="ChEBI" id="CHEBI:29105"/>
        <label>2</label>
    </ligand>
</feature>
<gene>
    <name evidence="6" type="ORF">EAS64_37455</name>
</gene>
<keyword evidence="2" id="KW-0378">Hydrolase</keyword>
<dbReference type="RefSeq" id="WP_145861053.1">
    <property type="nucleotide sequence ID" value="NZ_RPFW01000009.1"/>
</dbReference>
<evidence type="ECO:0000256" key="2">
    <source>
        <dbReference type="ARBA" id="ARBA00022801"/>
    </source>
</evidence>
<dbReference type="GO" id="GO:0016787">
    <property type="term" value="F:hydrolase activity"/>
    <property type="evidence" value="ECO:0007669"/>
    <property type="project" value="UniProtKB-KW"/>
</dbReference>
<feature type="binding site" evidence="4">
    <location>
        <position position="263"/>
    </location>
    <ligand>
        <name>Zn(2+)</name>
        <dbReference type="ChEBI" id="CHEBI:29105"/>
        <label>1</label>
    </ligand>
</feature>
<dbReference type="Gene3D" id="3.20.20.140">
    <property type="entry name" value="Metal-dependent hydrolases"/>
    <property type="match status" value="1"/>
</dbReference>
<evidence type="ECO:0000313" key="7">
    <source>
        <dbReference type="Proteomes" id="UP000460272"/>
    </source>
</evidence>
<comment type="cofactor">
    <cofactor evidence="4">
        <name>a divalent metal cation</name>
        <dbReference type="ChEBI" id="CHEBI:60240"/>
    </cofactor>
    <text evidence="4">Binds 2 divalent metal cations per subunit.</text>
</comment>
<evidence type="ECO:0000256" key="4">
    <source>
        <dbReference type="PIRSR" id="PIRSR601559-51"/>
    </source>
</evidence>
<feature type="modified residue" description="N6-carboxylysine" evidence="3 5">
    <location>
        <position position="142"/>
    </location>
</feature>
<feature type="binding site" description="via carbamate group" evidence="4">
    <location>
        <position position="142"/>
    </location>
    <ligand>
        <name>Zn(2+)</name>
        <dbReference type="ChEBI" id="CHEBI:29105"/>
        <label>1</label>
    </ligand>
</feature>
<keyword evidence="7" id="KW-1185">Reference proteome</keyword>
<comment type="caution">
    <text evidence="6">The sequence shown here is derived from an EMBL/GenBank/DDBJ whole genome shotgun (WGS) entry which is preliminary data.</text>
</comment>
<keyword evidence="1 4" id="KW-0479">Metal-binding</keyword>
<feature type="binding site" evidence="4">
    <location>
        <position position="205"/>
    </location>
    <ligand>
        <name>Zn(2+)</name>
        <dbReference type="ChEBI" id="CHEBI:29105"/>
        <label>2</label>
    </ligand>
</feature>
<evidence type="ECO:0000256" key="5">
    <source>
        <dbReference type="PROSITE-ProRule" id="PRU00679"/>
    </source>
</evidence>
<feature type="binding site" description="via carbamate group" evidence="4">
    <location>
        <position position="142"/>
    </location>
    <ligand>
        <name>Zn(2+)</name>
        <dbReference type="ChEBI" id="CHEBI:29105"/>
        <label>2</label>
    </ligand>
</feature>
<dbReference type="OrthoDB" id="9795018at2"/>
<dbReference type="SUPFAM" id="SSF51556">
    <property type="entry name" value="Metallo-dependent hydrolases"/>
    <property type="match status" value="1"/>
</dbReference>
<protein>
    <submittedName>
        <fullName evidence="6">Phosphotriesterase</fullName>
    </submittedName>
</protein>